<feature type="domain" description="DUF1468" evidence="2">
    <location>
        <begin position="21"/>
        <end position="156"/>
    </location>
</feature>
<dbReference type="Proteomes" id="UP000002429">
    <property type="component" value="Plasmid megaplasmid"/>
</dbReference>
<keyword evidence="4" id="KW-1185">Reference proteome</keyword>
<keyword evidence="1" id="KW-0812">Transmembrane</keyword>
<dbReference type="EMBL" id="CP000353">
    <property type="protein sequence ID" value="ABF10831.1"/>
    <property type="molecule type" value="Genomic_DNA"/>
</dbReference>
<evidence type="ECO:0000259" key="2">
    <source>
        <dbReference type="Pfam" id="PF07331"/>
    </source>
</evidence>
<feature type="transmembrane region" description="Helical" evidence="1">
    <location>
        <begin position="52"/>
        <end position="70"/>
    </location>
</feature>
<feature type="transmembrane region" description="Helical" evidence="1">
    <location>
        <begin position="90"/>
        <end position="119"/>
    </location>
</feature>
<evidence type="ECO:0000313" key="4">
    <source>
        <dbReference type="Proteomes" id="UP000002429"/>
    </source>
</evidence>
<reference evidence="4" key="1">
    <citation type="journal article" date="2010" name="PLoS ONE">
        <title>The complete genome sequence of Cupriavidus metallidurans strain CH34, a master survivalist in harsh and anthropogenic environments.</title>
        <authorList>
            <person name="Janssen P.J."/>
            <person name="Van Houdt R."/>
            <person name="Moors H."/>
            <person name="Monsieurs P."/>
            <person name="Morin N."/>
            <person name="Michaux A."/>
            <person name="Benotmane M.A."/>
            <person name="Leys N."/>
            <person name="Vallaeys T."/>
            <person name="Lapidus A."/>
            <person name="Monchy S."/>
            <person name="Medigue C."/>
            <person name="Taghavi S."/>
            <person name="McCorkle S."/>
            <person name="Dunn J."/>
            <person name="van der Lelie D."/>
            <person name="Mergeay M."/>
        </authorList>
    </citation>
    <scope>NUCLEOTIDE SEQUENCE [LARGE SCALE GENOMIC DNA]</scope>
    <source>
        <strain evidence="4">ATCC 43123 / DSM 2839 / NBRC 102507 / CH34</strain>
    </source>
</reference>
<keyword evidence="3" id="KW-0614">Plasmid</keyword>
<dbReference type="HOGENOM" id="CLU_108885_1_0_4"/>
<proteinExistence type="predicted"/>
<evidence type="ECO:0000313" key="3">
    <source>
        <dbReference type="EMBL" id="ABF10831.1"/>
    </source>
</evidence>
<protein>
    <recommendedName>
        <fullName evidence="2">DUF1468 domain-containing protein</fullName>
    </recommendedName>
</protein>
<geneLocation type="plasmid" evidence="3 4">
    <name>megaplasmid</name>
</geneLocation>
<keyword evidence="1" id="KW-1133">Transmembrane helix</keyword>
<evidence type="ECO:0000256" key="1">
    <source>
        <dbReference type="SAM" id="Phobius"/>
    </source>
</evidence>
<gene>
    <name evidence="3" type="ordered locus">Rmet_3963</name>
</gene>
<dbReference type="KEGG" id="rme:Rmet_3963"/>
<name>Q1LG95_CUPMC</name>
<keyword evidence="1" id="KW-0472">Membrane</keyword>
<organism evidence="3 4">
    <name type="scientific">Cupriavidus metallidurans (strain ATCC 43123 / DSM 2839 / NBRC 102507 / CH34)</name>
    <name type="common">Ralstonia metallidurans</name>
    <dbReference type="NCBI Taxonomy" id="266264"/>
    <lineage>
        <taxon>Bacteria</taxon>
        <taxon>Pseudomonadati</taxon>
        <taxon>Pseudomonadota</taxon>
        <taxon>Betaproteobacteria</taxon>
        <taxon>Burkholderiales</taxon>
        <taxon>Burkholderiaceae</taxon>
        <taxon>Cupriavidus</taxon>
    </lineage>
</organism>
<dbReference type="AlphaFoldDB" id="Q1LG95"/>
<feature type="transmembrane region" description="Helical" evidence="1">
    <location>
        <begin position="131"/>
        <end position="151"/>
    </location>
</feature>
<sequence>MPQFTTLRRIVLRIRSQKDFASGLMFILVGLGFSFVARGYSMGTAAKMGPGYFPFLLGLVLAILGALVLMGSLSSKGEEDQLARWDLKTLLWILGSVVLFGLLLKPLGMVLSVFVLVMVSSMASHEFSWKGALLNSVVLVLIALGAFVYGINLQMPVWPAFITG</sequence>
<dbReference type="Pfam" id="PF07331">
    <property type="entry name" value="TctB"/>
    <property type="match status" value="1"/>
</dbReference>
<dbReference type="InterPro" id="IPR009936">
    <property type="entry name" value="DUF1468"/>
</dbReference>
<dbReference type="eggNOG" id="ENOG502ZU9N">
    <property type="taxonomic scope" value="Bacteria"/>
</dbReference>
<accession>Q1LG95</accession>
<feature type="transmembrane region" description="Helical" evidence="1">
    <location>
        <begin position="20"/>
        <end position="40"/>
    </location>
</feature>